<evidence type="ECO:0000256" key="3">
    <source>
        <dbReference type="ARBA" id="ARBA00013081"/>
    </source>
</evidence>
<evidence type="ECO:0000256" key="4">
    <source>
        <dbReference type="ARBA" id="ARBA00022723"/>
    </source>
</evidence>
<dbReference type="InterPro" id="IPR015655">
    <property type="entry name" value="PP2C"/>
</dbReference>
<dbReference type="GO" id="GO:0004722">
    <property type="term" value="F:protein serine/threonine phosphatase activity"/>
    <property type="evidence" value="ECO:0007669"/>
    <property type="project" value="UniProtKB-EC"/>
</dbReference>
<dbReference type="SMART" id="SM00332">
    <property type="entry name" value="PP2Cc"/>
    <property type="match status" value="1"/>
</dbReference>
<keyword evidence="8" id="KW-0464">Manganese</keyword>
<evidence type="ECO:0000256" key="1">
    <source>
        <dbReference type="ARBA" id="ARBA00001936"/>
    </source>
</evidence>
<evidence type="ECO:0000313" key="12">
    <source>
        <dbReference type="Proteomes" id="UP001234989"/>
    </source>
</evidence>
<evidence type="ECO:0000256" key="9">
    <source>
        <dbReference type="RuleBase" id="RU003465"/>
    </source>
</evidence>
<feature type="domain" description="PPM-type phosphatase" evidence="10">
    <location>
        <begin position="43"/>
        <end position="344"/>
    </location>
</feature>
<dbReference type="EC" id="3.1.3.16" evidence="3"/>
<dbReference type="InterPro" id="IPR036457">
    <property type="entry name" value="PPM-type-like_dom_sf"/>
</dbReference>
<dbReference type="PROSITE" id="PS51746">
    <property type="entry name" value="PPM_2"/>
    <property type="match status" value="1"/>
</dbReference>
<dbReference type="EMBL" id="CP133621">
    <property type="protein sequence ID" value="WMV52869.1"/>
    <property type="molecule type" value="Genomic_DNA"/>
</dbReference>
<keyword evidence="12" id="KW-1185">Reference proteome</keyword>
<dbReference type="SUPFAM" id="SSF81606">
    <property type="entry name" value="PP2C-like"/>
    <property type="match status" value="1"/>
</dbReference>
<comment type="cofactor">
    <cofactor evidence="1">
        <name>Mn(2+)</name>
        <dbReference type="ChEBI" id="CHEBI:29035"/>
    </cofactor>
</comment>
<evidence type="ECO:0000256" key="5">
    <source>
        <dbReference type="ARBA" id="ARBA00022801"/>
    </source>
</evidence>
<gene>
    <name evidence="11" type="ORF">MTR67_046254</name>
</gene>
<dbReference type="CDD" id="cd00143">
    <property type="entry name" value="PP2Cc"/>
    <property type="match status" value="1"/>
</dbReference>
<organism evidence="11 12">
    <name type="scientific">Solanum verrucosum</name>
    <dbReference type="NCBI Taxonomy" id="315347"/>
    <lineage>
        <taxon>Eukaryota</taxon>
        <taxon>Viridiplantae</taxon>
        <taxon>Streptophyta</taxon>
        <taxon>Embryophyta</taxon>
        <taxon>Tracheophyta</taxon>
        <taxon>Spermatophyta</taxon>
        <taxon>Magnoliopsida</taxon>
        <taxon>eudicotyledons</taxon>
        <taxon>Gunneridae</taxon>
        <taxon>Pentapetalae</taxon>
        <taxon>asterids</taxon>
        <taxon>lamiids</taxon>
        <taxon>Solanales</taxon>
        <taxon>Solanaceae</taxon>
        <taxon>Solanoideae</taxon>
        <taxon>Solaneae</taxon>
        <taxon>Solanum</taxon>
    </lineage>
</organism>
<evidence type="ECO:0000259" key="10">
    <source>
        <dbReference type="PROSITE" id="PS51746"/>
    </source>
</evidence>
<dbReference type="Gene3D" id="3.60.40.10">
    <property type="entry name" value="PPM-type phosphatase domain"/>
    <property type="match status" value="1"/>
</dbReference>
<proteinExistence type="inferred from homology"/>
<keyword evidence="5 9" id="KW-0378">Hydrolase</keyword>
<keyword evidence="4" id="KW-0479">Metal-binding</keyword>
<protein>
    <recommendedName>
        <fullName evidence="3">protein-serine/threonine phosphatase</fullName>
        <ecNumber evidence="3">3.1.3.16</ecNumber>
    </recommendedName>
</protein>
<dbReference type="PROSITE" id="PS01032">
    <property type="entry name" value="PPM_1"/>
    <property type="match status" value="1"/>
</dbReference>
<keyword evidence="7 9" id="KW-0904">Protein phosphatase</keyword>
<dbReference type="GO" id="GO:0046872">
    <property type="term" value="F:metal ion binding"/>
    <property type="evidence" value="ECO:0007669"/>
    <property type="project" value="UniProtKB-KW"/>
</dbReference>
<comment type="cofactor">
    <cofactor evidence="2">
        <name>Mg(2+)</name>
        <dbReference type="ChEBI" id="CHEBI:18420"/>
    </cofactor>
</comment>
<evidence type="ECO:0000256" key="7">
    <source>
        <dbReference type="ARBA" id="ARBA00022912"/>
    </source>
</evidence>
<accession>A0AAF0UW55</accession>
<evidence type="ECO:0000313" key="11">
    <source>
        <dbReference type="EMBL" id="WMV52869.1"/>
    </source>
</evidence>
<comment type="similarity">
    <text evidence="9">Belongs to the PP2C family.</text>
</comment>
<dbReference type="Pfam" id="PF00481">
    <property type="entry name" value="PP2C"/>
    <property type="match status" value="1"/>
</dbReference>
<dbReference type="Proteomes" id="UP001234989">
    <property type="component" value="Chromosome 10"/>
</dbReference>
<keyword evidence="6" id="KW-0460">Magnesium</keyword>
<dbReference type="AlphaFoldDB" id="A0AAF0UW55"/>
<sequence>MLRWLERIVLACCEPLSRYLPSSRGEDYPLLWYKDLEKHSCGKFSFAMVQGNPVCEDYGHVEPGRQGTFVGIYDGHGGPQASRFACDHLSRHLIRFARARGTIDEEVLNNGVAATEEAFLDYVRERFEADPLIASKGSCCLVGVIWNGTLYVANLGDSRAVLGHNHIERPDRIVALQLTHDHNASNVAVRNELNASHQDDPNIVVYVNEAWRVRGIIQITRALGDAYLKHQEFALGTNFPRFHLKVPITQPVVRADPEVFSRNLQPVDRFVIFASDGLWDLLTNEKAVEIVNTYPKKGIARRLLVSALDEAARRVKIKYDDLKKVGINERRTFHDDITVVVIFIDHNMLNRELSVPGMSVRGFVDAAPRRSNFNIVQQQPGSEEELDDMP</sequence>
<dbReference type="InterPro" id="IPR001932">
    <property type="entry name" value="PPM-type_phosphatase-like_dom"/>
</dbReference>
<evidence type="ECO:0000256" key="2">
    <source>
        <dbReference type="ARBA" id="ARBA00001946"/>
    </source>
</evidence>
<name>A0AAF0UW55_SOLVR</name>
<evidence type="ECO:0000256" key="6">
    <source>
        <dbReference type="ARBA" id="ARBA00022842"/>
    </source>
</evidence>
<dbReference type="PANTHER" id="PTHR47992">
    <property type="entry name" value="PROTEIN PHOSPHATASE"/>
    <property type="match status" value="1"/>
</dbReference>
<dbReference type="InterPro" id="IPR000222">
    <property type="entry name" value="PP2C_BS"/>
</dbReference>
<reference evidence="11" key="1">
    <citation type="submission" date="2023-08" db="EMBL/GenBank/DDBJ databases">
        <title>A de novo genome assembly of Solanum verrucosum Schlechtendal, a Mexican diploid species geographically isolated from the other diploid A-genome species in potato relatives.</title>
        <authorList>
            <person name="Hosaka K."/>
        </authorList>
    </citation>
    <scope>NUCLEOTIDE SEQUENCE</scope>
    <source>
        <tissue evidence="11">Young leaves</tissue>
    </source>
</reference>
<evidence type="ECO:0000256" key="8">
    <source>
        <dbReference type="ARBA" id="ARBA00023211"/>
    </source>
</evidence>